<dbReference type="InterPro" id="IPR025833">
    <property type="entry name" value="GDYXXLXY"/>
</dbReference>
<dbReference type="Proteomes" id="UP000243446">
    <property type="component" value="Unassembled WGS sequence"/>
</dbReference>
<accession>A0A2H9YTF8</accession>
<evidence type="ECO:0000313" key="5">
    <source>
        <dbReference type="Proteomes" id="UP000243446"/>
    </source>
</evidence>
<name>A0A2H9YTF8_9GAMM</name>
<comment type="caution">
    <text evidence="3">The sequence shown here is derived from an EMBL/GenBank/DDBJ whole genome shotgun (WGS) entry which is preliminary data.</text>
</comment>
<keyword evidence="1" id="KW-0812">Transmembrane</keyword>
<dbReference type="RefSeq" id="WP_005097744.1">
    <property type="nucleotide sequence ID" value="NZ_CBDBYO010000006.1"/>
</dbReference>
<dbReference type="Pfam" id="PF14345">
    <property type="entry name" value="GDYXXLXY"/>
    <property type="match status" value="1"/>
</dbReference>
<sequence length="190" mass="21615">MKKFWVLHLSIFSIALFVGLIIQHEWHLRNSQSIFVKLAPVDPRSILQGDYMALNYQLHFAGLDADETALNQTGSDITIQDFKDRSQIVSYVRLDAQRRVIRSSFDPRLLQVHPASSAKLLLKNPRNSFEALYPAANSFLFAEGLEPCYRNAKFAELKLKENGKALLVNLVDSHLKPLNCESSKSWRQGS</sequence>
<keyword evidence="1" id="KW-1133">Transmembrane helix</keyword>
<dbReference type="AlphaFoldDB" id="A0A2H9YTF8"/>
<reference evidence="3 5" key="1">
    <citation type="submission" date="2017-11" db="EMBL/GenBank/DDBJ databases">
        <title>Revising the taxonomy of the Acinetobacter lwoffii group: the description of Acinetobacter pseudolwoffii sp. nov. and emended description of Acinetobacter lwoffii.</title>
        <authorList>
            <person name="Nemec A."/>
            <person name="Radolfova-Krizova L."/>
        </authorList>
    </citation>
    <scope>NUCLEOTIDE SEQUENCE [LARGE SCALE GENOMIC DNA]</scope>
    <source>
        <strain evidence="3 5">ANC 5044</strain>
    </source>
</reference>
<dbReference type="EMBL" id="PGOZ01000013">
    <property type="protein sequence ID" value="PJI32028.1"/>
    <property type="molecule type" value="Genomic_DNA"/>
</dbReference>
<reference evidence="2 4" key="2">
    <citation type="submission" date="2017-11" db="EMBL/GenBank/DDBJ databases">
        <authorList>
            <person name="Han C.G."/>
        </authorList>
    </citation>
    <scope>NUCLEOTIDE SEQUENCE [LARGE SCALE GENOMIC DNA]</scope>
    <source>
        <strain evidence="2 4">ANC 5347</strain>
    </source>
</reference>
<evidence type="ECO:0000313" key="3">
    <source>
        <dbReference type="EMBL" id="PJO75949.1"/>
    </source>
</evidence>
<organism evidence="3 5">
    <name type="scientific">Acinetobacter pseudolwoffii</name>
    <dbReference type="NCBI Taxonomy" id="2053287"/>
    <lineage>
        <taxon>Bacteria</taxon>
        <taxon>Pseudomonadati</taxon>
        <taxon>Pseudomonadota</taxon>
        <taxon>Gammaproteobacteria</taxon>
        <taxon>Moraxellales</taxon>
        <taxon>Moraxellaceae</taxon>
        <taxon>Acinetobacter</taxon>
    </lineage>
</organism>
<dbReference type="EMBL" id="PHRG01000002">
    <property type="protein sequence ID" value="PJO75949.1"/>
    <property type="molecule type" value="Genomic_DNA"/>
</dbReference>
<gene>
    <name evidence="2" type="ORF">CU320_10495</name>
    <name evidence="3" type="ORF">CWI32_06185</name>
</gene>
<keyword evidence="1" id="KW-0472">Membrane</keyword>
<dbReference type="Proteomes" id="UP000242351">
    <property type="component" value="Unassembled WGS sequence"/>
</dbReference>
<reference evidence="2 4" key="3">
    <citation type="submission" date="2017-12" db="EMBL/GenBank/DDBJ databases">
        <title>Revising the taxonomy of the Acinetobacter lwoffii group: the description of Acinetobacter pseudolwoffii sp. nov. and emended description of Acinetobacter lwoffii.</title>
        <authorList>
            <person name="Nemec A."/>
        </authorList>
    </citation>
    <scope>NUCLEOTIDE SEQUENCE [LARGE SCALE GENOMIC DNA]</scope>
    <source>
        <strain evidence="2 4">ANC 5347</strain>
    </source>
</reference>
<evidence type="ECO:0000313" key="4">
    <source>
        <dbReference type="Proteomes" id="UP000242351"/>
    </source>
</evidence>
<protein>
    <submittedName>
        <fullName evidence="3">GDYXXLXY protein</fullName>
    </submittedName>
</protein>
<evidence type="ECO:0000256" key="1">
    <source>
        <dbReference type="SAM" id="Phobius"/>
    </source>
</evidence>
<proteinExistence type="predicted"/>
<dbReference type="GeneID" id="97175920"/>
<evidence type="ECO:0000313" key="2">
    <source>
        <dbReference type="EMBL" id="PJI32028.1"/>
    </source>
</evidence>
<accession>A0A2H9UK05</accession>
<feature type="transmembrane region" description="Helical" evidence="1">
    <location>
        <begin position="6"/>
        <end position="22"/>
    </location>
</feature>